<feature type="domain" description="Topo IIA-type catalytic" evidence="11">
    <location>
        <begin position="33"/>
        <end position="497"/>
    </location>
</feature>
<dbReference type="Gene3D" id="3.90.199.10">
    <property type="entry name" value="Topoisomerase II, domain 5"/>
    <property type="match status" value="1"/>
</dbReference>
<dbReference type="InterPro" id="IPR013760">
    <property type="entry name" value="Topo_IIA-like_dom_sf"/>
</dbReference>
<name>A0A1M5AMU9_9THEO</name>
<keyword evidence="7 9" id="KW-0238">DNA-binding</keyword>
<dbReference type="InterPro" id="IPR006691">
    <property type="entry name" value="GyrA/parC_rep"/>
</dbReference>
<dbReference type="CDD" id="cd00187">
    <property type="entry name" value="TOP4c"/>
    <property type="match status" value="1"/>
</dbReference>
<dbReference type="Gene3D" id="3.30.1360.40">
    <property type="match status" value="1"/>
</dbReference>
<evidence type="ECO:0000256" key="2">
    <source>
        <dbReference type="ARBA" id="ARBA00008263"/>
    </source>
</evidence>
<evidence type="ECO:0000256" key="1">
    <source>
        <dbReference type="ARBA" id="ARBA00000185"/>
    </source>
</evidence>
<dbReference type="Proteomes" id="UP000184088">
    <property type="component" value="Unassembled WGS sequence"/>
</dbReference>
<dbReference type="GO" id="GO:0006265">
    <property type="term" value="P:DNA topological change"/>
    <property type="evidence" value="ECO:0007669"/>
    <property type="project" value="UniProtKB-UniRule"/>
</dbReference>
<dbReference type="InterPro" id="IPR002205">
    <property type="entry name" value="Topo_IIA_dom_A"/>
</dbReference>
<comment type="function">
    <text evidence="9">A type II topoisomerase that negatively supercoils closed circular double-stranded (ds) DNA in an ATP-dependent manner to modulate DNA topology and maintain chromosomes in an underwound state. Negative supercoiling favors strand separation, and DNA replication, transcription, recombination and repair, all of which involve strand separation. Also able to catalyze the interconversion of other topological isomers of dsDNA rings, including catenanes and knotted rings. Type II topoisomerases break and join 2 DNA strands simultaneously in an ATP-dependent manner.</text>
</comment>
<dbReference type="GO" id="GO:0005694">
    <property type="term" value="C:chromosome"/>
    <property type="evidence" value="ECO:0007669"/>
    <property type="project" value="InterPro"/>
</dbReference>
<dbReference type="GO" id="GO:0009330">
    <property type="term" value="C:DNA topoisomerase type II (double strand cut, ATP-hydrolyzing) complex"/>
    <property type="evidence" value="ECO:0007669"/>
    <property type="project" value="TreeGrafter"/>
</dbReference>
<keyword evidence="8 9" id="KW-0413">Isomerase</keyword>
<feature type="active site" description="O-(5'-phospho-DNA)-tyrosine intermediate" evidence="9 10">
    <location>
        <position position="121"/>
    </location>
</feature>
<dbReference type="EMBL" id="FQVH01000018">
    <property type="protein sequence ID" value="SHF31553.1"/>
    <property type="molecule type" value="Genomic_DNA"/>
</dbReference>
<dbReference type="HAMAP" id="MF_01897">
    <property type="entry name" value="GyrA"/>
    <property type="match status" value="1"/>
</dbReference>
<keyword evidence="3 9" id="KW-0963">Cytoplasm</keyword>
<dbReference type="GO" id="GO:0006261">
    <property type="term" value="P:DNA-templated DNA replication"/>
    <property type="evidence" value="ECO:0007669"/>
    <property type="project" value="UniProtKB-UniRule"/>
</dbReference>
<dbReference type="FunFam" id="2.120.10.90:FF:000004">
    <property type="entry name" value="DNA gyrase subunit A"/>
    <property type="match status" value="1"/>
</dbReference>
<dbReference type="STRING" id="1121256.SAMN02746089_01676"/>
<dbReference type="FunFam" id="1.10.268.10:FF:000001">
    <property type="entry name" value="DNA gyrase subunit A"/>
    <property type="match status" value="1"/>
</dbReference>
<keyword evidence="4 9" id="KW-0547">Nucleotide-binding</keyword>
<dbReference type="PANTHER" id="PTHR43493">
    <property type="entry name" value="DNA GYRASE/TOPOISOMERASE SUBUNIT A"/>
    <property type="match status" value="1"/>
</dbReference>
<dbReference type="SUPFAM" id="SSF101904">
    <property type="entry name" value="GyrA/ParC C-terminal domain-like"/>
    <property type="match status" value="1"/>
</dbReference>
<dbReference type="SUPFAM" id="SSF56719">
    <property type="entry name" value="Type II DNA topoisomerase"/>
    <property type="match status" value="1"/>
</dbReference>
<dbReference type="InterPro" id="IPR050220">
    <property type="entry name" value="Type_II_DNA_Topoisomerases"/>
</dbReference>
<evidence type="ECO:0000256" key="8">
    <source>
        <dbReference type="ARBA" id="ARBA00023235"/>
    </source>
</evidence>
<evidence type="ECO:0000256" key="3">
    <source>
        <dbReference type="ARBA" id="ARBA00022490"/>
    </source>
</evidence>
<comment type="catalytic activity">
    <reaction evidence="1 9 10">
        <text>ATP-dependent breakage, passage and rejoining of double-stranded DNA.</text>
        <dbReference type="EC" id="5.6.2.2"/>
    </reaction>
</comment>
<keyword evidence="13" id="KW-1185">Reference proteome</keyword>
<protein>
    <recommendedName>
        <fullName evidence="9">DNA gyrase subunit A</fullName>
        <ecNumber evidence="9">5.6.2.2</ecNumber>
    </recommendedName>
</protein>
<dbReference type="GO" id="GO:0003677">
    <property type="term" value="F:DNA binding"/>
    <property type="evidence" value="ECO:0007669"/>
    <property type="project" value="UniProtKB-UniRule"/>
</dbReference>
<dbReference type="FunFam" id="3.90.199.10:FF:000001">
    <property type="entry name" value="DNA gyrase subunit A"/>
    <property type="match status" value="1"/>
</dbReference>
<evidence type="ECO:0000313" key="13">
    <source>
        <dbReference type="Proteomes" id="UP000184088"/>
    </source>
</evidence>
<organism evidence="12 13">
    <name type="scientific">Caldanaerobius fijiensis DSM 17918</name>
    <dbReference type="NCBI Taxonomy" id="1121256"/>
    <lineage>
        <taxon>Bacteria</taxon>
        <taxon>Bacillati</taxon>
        <taxon>Bacillota</taxon>
        <taxon>Clostridia</taxon>
        <taxon>Thermoanaerobacterales</taxon>
        <taxon>Thermoanaerobacteraceae</taxon>
        <taxon>Caldanaerobius</taxon>
    </lineage>
</organism>
<dbReference type="PROSITE" id="PS52040">
    <property type="entry name" value="TOPO_IIA"/>
    <property type="match status" value="1"/>
</dbReference>
<dbReference type="NCBIfam" id="NF004043">
    <property type="entry name" value="PRK05560.1"/>
    <property type="match status" value="1"/>
</dbReference>
<gene>
    <name evidence="9" type="primary">gyrA</name>
    <name evidence="12" type="ORF">SAMN02746089_01676</name>
</gene>
<dbReference type="InterPro" id="IPR005743">
    <property type="entry name" value="GyrA"/>
</dbReference>
<proteinExistence type="inferred from homology"/>
<dbReference type="GO" id="GO:0034335">
    <property type="term" value="F:DNA negative supercoiling activity"/>
    <property type="evidence" value="ECO:0007669"/>
    <property type="project" value="UniProtKB-ARBA"/>
</dbReference>
<evidence type="ECO:0000256" key="5">
    <source>
        <dbReference type="ARBA" id="ARBA00022840"/>
    </source>
</evidence>
<comment type="similarity">
    <text evidence="2 9">Belongs to the type II topoisomerase GyrA/ParC subunit family.</text>
</comment>
<dbReference type="GO" id="GO:0005737">
    <property type="term" value="C:cytoplasm"/>
    <property type="evidence" value="ECO:0007669"/>
    <property type="project" value="UniProtKB-SubCell"/>
</dbReference>
<evidence type="ECO:0000256" key="9">
    <source>
        <dbReference type="HAMAP-Rule" id="MF_01897"/>
    </source>
</evidence>
<keyword evidence="5 9" id="KW-0067">ATP-binding</keyword>
<dbReference type="NCBIfam" id="NF004044">
    <property type="entry name" value="PRK05561.1"/>
    <property type="match status" value="1"/>
</dbReference>
<comment type="subcellular location">
    <subcellularLocation>
        <location evidence="9">Cytoplasm</location>
    </subcellularLocation>
</comment>
<dbReference type="OrthoDB" id="9806486at2"/>
<comment type="miscellaneous">
    <text evidence="9">Few gyrases are as efficient as E.coli at forming negative supercoils. Not all organisms have 2 type II topoisomerases; in organisms with a single type II topoisomerase this enzyme also has to decatenate newly replicated chromosomes.</text>
</comment>
<feature type="short sequence motif" description="GyrA-box" evidence="9">
    <location>
        <begin position="524"/>
        <end position="530"/>
    </location>
</feature>
<dbReference type="InterPro" id="IPR035516">
    <property type="entry name" value="Gyrase/topoIV_suA_C"/>
</dbReference>
<evidence type="ECO:0000259" key="11">
    <source>
        <dbReference type="PROSITE" id="PS52040"/>
    </source>
</evidence>
<dbReference type="Gene3D" id="2.120.10.90">
    <property type="entry name" value="DNA gyrase/topoisomerase IV, subunit A, C-terminal"/>
    <property type="match status" value="1"/>
</dbReference>
<dbReference type="InterPro" id="IPR013758">
    <property type="entry name" value="Topo_IIA_A/C_ab"/>
</dbReference>
<accession>A0A1M5AMU9</accession>
<evidence type="ECO:0000256" key="10">
    <source>
        <dbReference type="PROSITE-ProRule" id="PRU01384"/>
    </source>
</evidence>
<evidence type="ECO:0000256" key="7">
    <source>
        <dbReference type="ARBA" id="ARBA00023125"/>
    </source>
</evidence>
<dbReference type="InterPro" id="IPR013757">
    <property type="entry name" value="Topo_IIA_A_a_sf"/>
</dbReference>
<comment type="subunit">
    <text evidence="9">Heterotetramer, composed of two GyrA and two GyrB chains. In the heterotetramer, GyrA contains the active site tyrosine that forms a transient covalent intermediate with DNA, while GyrB binds cofactors and catalyzes ATP hydrolysis.</text>
</comment>
<dbReference type="EC" id="5.6.2.2" evidence="9"/>
<sequence>MAIEGNILPVNIEDEMRKSYIDYAMSVIVGRALPDVRDGLKPIHRRILYSMYQLGLMPDKGYRKSAFIVGDVMGKYHPHGDAAIYETLVRLAQDFSIRYPLVDGHGNFGSIDGDPPAAQRYTEARLSKIAVEMLTDLDKQTVDFMPNFEETLQEPKVLPSRFPNLLVNGSQGIAVGMATNIPPHNLGEAIDAVIKTIENPDITIDELLNYIKGPDFPTGGIILGYEGIREAYTTGRGKIIVRAKTEIEQVSETKTRIIVKEIPYMVNKARLIEKIAELVRDKKIEGIADLRDESDRSGMRIVIELKRDANPNVVLNRLYAHTQMQDTFGVIMLALVDGQPKVLTLKEIIHYYIEHQKDVVVRRTRYELNKAQDRAHILEGLKIALDHIDAIINLIRSSPTVQVAKDGLMKNFNLSDVQAQAILDMRLQRLTGLERKKIDEEYDEIMKKVQHYKEILANEWMVLDIIKNELSEIKNKFADERRTLITHKIDEINVEDLIEKQDMVVTMTHFGYIKRLSVDAYKTQKRGGKGILGMDTKEDDFVENIFTTTTHDQILFFTNMGRVFKLKTYEIPEAGRQSKGTAIINLLSLKPNERVNAVISLGGINEDMVSKCYLAMVTRNGLIKKTKLSEFENIRKDGIIAIKLNNGDELISVKLTNGDDELIIGTSKGMAIRFNEKDVRPMGRSACGVKAMALNDDDYIIGMDLVDKNAKVLLVTKNGYGKRTELSEFRTQSRGGKGLIASNITDKTGELVAIMIVKDDDDVMLITSNGTLIRTAVSSISVMHRNAQGVKIMDVNGDVITSIDRIAKEDD</sequence>
<evidence type="ECO:0000256" key="4">
    <source>
        <dbReference type="ARBA" id="ARBA00022741"/>
    </source>
</evidence>
<dbReference type="Pfam" id="PF03989">
    <property type="entry name" value="DNA_gyraseA_C"/>
    <property type="match status" value="6"/>
</dbReference>
<dbReference type="FunFam" id="3.30.1360.40:FF:000002">
    <property type="entry name" value="DNA gyrase subunit A"/>
    <property type="match status" value="1"/>
</dbReference>
<dbReference type="NCBIfam" id="TIGR01063">
    <property type="entry name" value="gyrA"/>
    <property type="match status" value="1"/>
</dbReference>
<keyword evidence="6 9" id="KW-0799">Topoisomerase</keyword>
<evidence type="ECO:0000256" key="6">
    <source>
        <dbReference type="ARBA" id="ARBA00023029"/>
    </source>
</evidence>
<dbReference type="PANTHER" id="PTHR43493:SF5">
    <property type="entry name" value="DNA GYRASE SUBUNIT A, CHLOROPLASTIC_MITOCHONDRIAL"/>
    <property type="match status" value="1"/>
</dbReference>
<dbReference type="Gene3D" id="1.10.268.10">
    <property type="entry name" value="Topoisomerase, domain 3"/>
    <property type="match status" value="1"/>
</dbReference>
<reference evidence="12 13" key="1">
    <citation type="submission" date="2016-11" db="EMBL/GenBank/DDBJ databases">
        <authorList>
            <person name="Jaros S."/>
            <person name="Januszkiewicz K."/>
            <person name="Wedrychowicz H."/>
        </authorList>
    </citation>
    <scope>NUCLEOTIDE SEQUENCE [LARGE SCALE GENOMIC DNA]</scope>
    <source>
        <strain evidence="12 13">DSM 17918</strain>
    </source>
</reference>
<dbReference type="RefSeq" id="WP_073343921.1">
    <property type="nucleotide sequence ID" value="NZ_FQVH01000018.1"/>
</dbReference>
<dbReference type="GO" id="GO:0005524">
    <property type="term" value="F:ATP binding"/>
    <property type="evidence" value="ECO:0007669"/>
    <property type="project" value="UniProtKB-UniRule"/>
</dbReference>
<dbReference type="SMART" id="SM00434">
    <property type="entry name" value="TOP4c"/>
    <property type="match status" value="1"/>
</dbReference>
<dbReference type="AlphaFoldDB" id="A0A1M5AMU9"/>
<dbReference type="Pfam" id="PF00521">
    <property type="entry name" value="DNA_topoisoIV"/>
    <property type="match status" value="1"/>
</dbReference>
<evidence type="ECO:0000313" key="12">
    <source>
        <dbReference type="EMBL" id="SHF31553.1"/>
    </source>
</evidence>